<name>A0A2U9CKT4_SCOMX</name>
<sequence>MTMTAMQVVSLVPWIMNYLTGRPHRYISNAYDIEACPLKRTSNTPFQPSHFQGQDGASA</sequence>
<dbReference type="Proteomes" id="UP000246464">
    <property type="component" value="Chromosome 18"/>
</dbReference>
<organism evidence="1 2">
    <name type="scientific">Scophthalmus maximus</name>
    <name type="common">Turbot</name>
    <name type="synonym">Psetta maxima</name>
    <dbReference type="NCBI Taxonomy" id="52904"/>
    <lineage>
        <taxon>Eukaryota</taxon>
        <taxon>Metazoa</taxon>
        <taxon>Chordata</taxon>
        <taxon>Craniata</taxon>
        <taxon>Vertebrata</taxon>
        <taxon>Euteleostomi</taxon>
        <taxon>Actinopterygii</taxon>
        <taxon>Neopterygii</taxon>
        <taxon>Teleostei</taxon>
        <taxon>Neoteleostei</taxon>
        <taxon>Acanthomorphata</taxon>
        <taxon>Carangaria</taxon>
        <taxon>Pleuronectiformes</taxon>
        <taxon>Pleuronectoidei</taxon>
        <taxon>Scophthalmidae</taxon>
        <taxon>Scophthalmus</taxon>
    </lineage>
</organism>
<reference evidence="1 2" key="1">
    <citation type="submission" date="2017-12" db="EMBL/GenBank/DDBJ databases">
        <title>Integrating genomic resources of turbot (Scophthalmus maximus) in depth evaluation of genetic and physical mapping variation across individuals.</title>
        <authorList>
            <person name="Martinez P."/>
        </authorList>
    </citation>
    <scope>NUCLEOTIDE SEQUENCE [LARGE SCALE GENOMIC DNA]</scope>
</reference>
<evidence type="ECO:0000313" key="1">
    <source>
        <dbReference type="EMBL" id="AWP17205.1"/>
    </source>
</evidence>
<dbReference type="EMBL" id="CP026260">
    <property type="protein sequence ID" value="AWP17205.1"/>
    <property type="molecule type" value="Genomic_DNA"/>
</dbReference>
<evidence type="ECO:0000313" key="2">
    <source>
        <dbReference type="Proteomes" id="UP000246464"/>
    </source>
</evidence>
<proteinExistence type="predicted"/>
<accession>A0A2U9CKT4</accession>
<keyword evidence="2" id="KW-1185">Reference proteome</keyword>
<gene>
    <name evidence="1" type="ORF">SMAX5B_016688</name>
</gene>
<protein>
    <submittedName>
        <fullName evidence="1">Uncharacterized protein</fullName>
    </submittedName>
</protein>
<dbReference type="AlphaFoldDB" id="A0A2U9CKT4"/>